<keyword evidence="2" id="KW-1185">Reference proteome</keyword>
<accession>A0ABP7A266</accession>
<comment type="caution">
    <text evidence="1">The sequence shown here is derived from an EMBL/GenBank/DDBJ whole genome shotgun (WGS) entry which is preliminary data.</text>
</comment>
<proteinExistence type="predicted"/>
<dbReference type="Proteomes" id="UP001501074">
    <property type="component" value="Unassembled WGS sequence"/>
</dbReference>
<dbReference type="EMBL" id="BAAAZO010000009">
    <property type="protein sequence ID" value="GAA3623483.1"/>
    <property type="molecule type" value="Genomic_DNA"/>
</dbReference>
<gene>
    <name evidence="1" type="ORF">GCM10022223_45570</name>
</gene>
<protein>
    <submittedName>
        <fullName evidence="1">Uncharacterized protein</fullName>
    </submittedName>
</protein>
<evidence type="ECO:0000313" key="1">
    <source>
        <dbReference type="EMBL" id="GAA3623483.1"/>
    </source>
</evidence>
<dbReference type="RefSeq" id="WP_231481348.1">
    <property type="nucleotide sequence ID" value="NZ_BAAAZO010000009.1"/>
</dbReference>
<evidence type="ECO:0000313" key="2">
    <source>
        <dbReference type="Proteomes" id="UP001501074"/>
    </source>
</evidence>
<name>A0ABP7A266_9ACTN</name>
<sequence>MSFDAPWIGWLEIDLGNGLGVSVATVDVNVRRDMVIFYIGNRNIAVIDRQQLQRWLVHPHNDLLQDDVVFLTLAGELCLSVDASVPYIVPKDAARELLQLV</sequence>
<reference evidence="2" key="1">
    <citation type="journal article" date="2019" name="Int. J. Syst. Evol. Microbiol.">
        <title>The Global Catalogue of Microorganisms (GCM) 10K type strain sequencing project: providing services to taxonomists for standard genome sequencing and annotation.</title>
        <authorList>
            <consortium name="The Broad Institute Genomics Platform"/>
            <consortium name="The Broad Institute Genome Sequencing Center for Infectious Disease"/>
            <person name="Wu L."/>
            <person name="Ma J."/>
        </authorList>
    </citation>
    <scope>NUCLEOTIDE SEQUENCE [LARGE SCALE GENOMIC DNA]</scope>
    <source>
        <strain evidence="2">JCM 16902</strain>
    </source>
</reference>
<organism evidence="1 2">
    <name type="scientific">Kineosporia mesophila</name>
    <dbReference type="NCBI Taxonomy" id="566012"/>
    <lineage>
        <taxon>Bacteria</taxon>
        <taxon>Bacillati</taxon>
        <taxon>Actinomycetota</taxon>
        <taxon>Actinomycetes</taxon>
        <taxon>Kineosporiales</taxon>
        <taxon>Kineosporiaceae</taxon>
        <taxon>Kineosporia</taxon>
    </lineage>
</organism>